<accession>A0A922DJE1</accession>
<sequence length="63" mass="7037">MNGGRKRKSVAPMILDLRLGDLRRGRAGPEPEFMSVATVTITGELIIFQLSFQHSLRLCSCFD</sequence>
<reference evidence="1" key="1">
    <citation type="submission" date="2021-01" db="EMBL/GenBank/DDBJ databases">
        <authorList>
            <person name="Lovell J.T."/>
            <person name="Bentley N."/>
            <person name="Bhattarai G."/>
            <person name="Jenkins J.W."/>
            <person name="Sreedasyam A."/>
            <person name="Alarcon Y."/>
            <person name="Bock C."/>
            <person name="Boston L."/>
            <person name="Carlson J."/>
            <person name="Cervantes K."/>
            <person name="Clermont K."/>
            <person name="Krom N."/>
            <person name="Kubenka K."/>
            <person name="Mamidi S."/>
            <person name="Mattison C."/>
            <person name="Monteros M."/>
            <person name="Pisani C."/>
            <person name="Plott C."/>
            <person name="Rajasekar S."/>
            <person name="Rhein H.S."/>
            <person name="Rohla C."/>
            <person name="Song M."/>
            <person name="Hilaire R.S."/>
            <person name="Shu S."/>
            <person name="Wells L."/>
            <person name="Wang X."/>
            <person name="Webber J."/>
            <person name="Heerema R.J."/>
            <person name="Klein P."/>
            <person name="Conner P."/>
            <person name="Grauke L."/>
            <person name="Grimwood J."/>
            <person name="Schmutz J."/>
            <person name="Randall J.J."/>
        </authorList>
    </citation>
    <scope>NUCLEOTIDE SEQUENCE</scope>
    <source>
        <tissue evidence="1">Leaf</tissue>
    </source>
</reference>
<dbReference type="Proteomes" id="UP000811246">
    <property type="component" value="Chromosome 12"/>
</dbReference>
<evidence type="ECO:0000313" key="1">
    <source>
        <dbReference type="EMBL" id="KAG6685338.1"/>
    </source>
</evidence>
<protein>
    <submittedName>
        <fullName evidence="1">Uncharacterized protein</fullName>
    </submittedName>
</protein>
<organism evidence="1 2">
    <name type="scientific">Carya illinoinensis</name>
    <name type="common">Pecan</name>
    <dbReference type="NCBI Taxonomy" id="32201"/>
    <lineage>
        <taxon>Eukaryota</taxon>
        <taxon>Viridiplantae</taxon>
        <taxon>Streptophyta</taxon>
        <taxon>Embryophyta</taxon>
        <taxon>Tracheophyta</taxon>
        <taxon>Spermatophyta</taxon>
        <taxon>Magnoliopsida</taxon>
        <taxon>eudicotyledons</taxon>
        <taxon>Gunneridae</taxon>
        <taxon>Pentapetalae</taxon>
        <taxon>rosids</taxon>
        <taxon>fabids</taxon>
        <taxon>Fagales</taxon>
        <taxon>Juglandaceae</taxon>
        <taxon>Carya</taxon>
    </lineage>
</organism>
<comment type="caution">
    <text evidence="1">The sequence shown here is derived from an EMBL/GenBank/DDBJ whole genome shotgun (WGS) entry which is preliminary data.</text>
</comment>
<proteinExistence type="predicted"/>
<gene>
    <name evidence="1" type="ORF">I3842_12G107200</name>
</gene>
<dbReference type="AlphaFoldDB" id="A0A922DJE1"/>
<evidence type="ECO:0000313" key="2">
    <source>
        <dbReference type="Proteomes" id="UP000811246"/>
    </source>
</evidence>
<dbReference type="EMBL" id="CM031836">
    <property type="protein sequence ID" value="KAG6685338.1"/>
    <property type="molecule type" value="Genomic_DNA"/>
</dbReference>
<name>A0A922DJE1_CARIL</name>